<dbReference type="Pfam" id="PF01343">
    <property type="entry name" value="Peptidase_S49"/>
    <property type="match status" value="1"/>
</dbReference>
<feature type="domain" description="Peptidase S49" evidence="6">
    <location>
        <begin position="139"/>
        <end position="290"/>
    </location>
</feature>
<dbReference type="CDD" id="cd07023">
    <property type="entry name" value="S49_Sppa_N_C"/>
    <property type="match status" value="1"/>
</dbReference>
<dbReference type="AlphaFoldDB" id="A0A2A6RLA0"/>
<feature type="transmembrane region" description="Helical" evidence="5">
    <location>
        <begin position="20"/>
        <end position="45"/>
    </location>
</feature>
<organism evidence="7 8">
    <name type="scientific">Candidatus Viridilinea mediisalina</name>
    <dbReference type="NCBI Taxonomy" id="2024553"/>
    <lineage>
        <taxon>Bacteria</taxon>
        <taxon>Bacillati</taxon>
        <taxon>Chloroflexota</taxon>
        <taxon>Chloroflexia</taxon>
        <taxon>Chloroflexales</taxon>
        <taxon>Chloroflexineae</taxon>
        <taxon>Oscillochloridaceae</taxon>
        <taxon>Candidatus Viridilinea</taxon>
    </lineage>
</organism>
<reference evidence="8" key="1">
    <citation type="submission" date="2017-08" db="EMBL/GenBank/DDBJ databases">
        <authorList>
            <person name="Grouzdev D.S."/>
            <person name="Gaisin V.A."/>
            <person name="Rysina M.S."/>
            <person name="Gorlenko V.M."/>
        </authorList>
    </citation>
    <scope>NUCLEOTIDE SEQUENCE [LARGE SCALE GENOMIC DNA]</scope>
    <source>
        <strain evidence="8">Kir15-3F</strain>
    </source>
</reference>
<evidence type="ECO:0000256" key="1">
    <source>
        <dbReference type="ARBA" id="ARBA00008683"/>
    </source>
</evidence>
<dbReference type="PANTHER" id="PTHR42987:SF7">
    <property type="entry name" value="SIGNAL PEPTIDE PEPTIDASE SPPA-RELATED"/>
    <property type="match status" value="1"/>
</dbReference>
<keyword evidence="5" id="KW-0472">Membrane</keyword>
<evidence type="ECO:0000313" key="8">
    <source>
        <dbReference type="Proteomes" id="UP000220527"/>
    </source>
</evidence>
<dbReference type="GO" id="GO:0008236">
    <property type="term" value="F:serine-type peptidase activity"/>
    <property type="evidence" value="ECO:0007669"/>
    <property type="project" value="UniProtKB-KW"/>
</dbReference>
<evidence type="ECO:0000256" key="3">
    <source>
        <dbReference type="ARBA" id="ARBA00022801"/>
    </source>
</evidence>
<dbReference type="PANTHER" id="PTHR42987">
    <property type="entry name" value="PEPTIDASE S49"/>
    <property type="match status" value="1"/>
</dbReference>
<accession>A0A2A6RLA0</accession>
<protein>
    <submittedName>
        <fullName evidence="7">Signal peptide peptidase SppA</fullName>
    </submittedName>
</protein>
<evidence type="ECO:0000259" key="6">
    <source>
        <dbReference type="Pfam" id="PF01343"/>
    </source>
</evidence>
<dbReference type="OrthoDB" id="9764363at2"/>
<evidence type="ECO:0000256" key="2">
    <source>
        <dbReference type="ARBA" id="ARBA00022670"/>
    </source>
</evidence>
<name>A0A2A6RLA0_9CHLR</name>
<sequence>MEQTPAPQARPAGSNRSWLIALSIILGIFFSCTLLPLGAFALLLAAGSGGGSVGPVPAISWDEQVVEGAGANRIVIIDVTGAIGGATDLFSTQLSQQEIISQIRQAARDGRVRALVLRVDSPGGGVVASNEIHAELQKFRDTGKPLVVSMGSVAASGGYYISTPAQRIYANPDTLTGSLGVILATLNYEEAFEWLGLQSIVYKSGEMKDIGSPTRATTAEEMAVLQSIVDDAFDGFVQVIVDGRGMDEAQVRTLADGRLYTGRQAYDLGLVDALGNLDAALEGAKELAGIESAMVVRYTRVGSLRSILMSNLEQPQAPNDPLGLRVLTDPPVPILEYRWQP</sequence>
<keyword evidence="4" id="KW-0720">Serine protease</keyword>
<dbReference type="InterPro" id="IPR047272">
    <property type="entry name" value="S49_SppA_C"/>
</dbReference>
<comment type="caution">
    <text evidence="7">The sequence shown here is derived from an EMBL/GenBank/DDBJ whole genome shotgun (WGS) entry which is preliminary data.</text>
</comment>
<evidence type="ECO:0000313" key="7">
    <source>
        <dbReference type="EMBL" id="PDW03703.1"/>
    </source>
</evidence>
<keyword evidence="5" id="KW-0812">Transmembrane</keyword>
<evidence type="ECO:0000256" key="4">
    <source>
        <dbReference type="ARBA" id="ARBA00022825"/>
    </source>
</evidence>
<dbReference type="InterPro" id="IPR002142">
    <property type="entry name" value="Peptidase_S49"/>
</dbReference>
<evidence type="ECO:0000256" key="5">
    <source>
        <dbReference type="SAM" id="Phobius"/>
    </source>
</evidence>
<keyword evidence="5" id="KW-1133">Transmembrane helix</keyword>
<gene>
    <name evidence="7" type="primary">sppA</name>
    <name evidence="7" type="ORF">CJ255_07285</name>
</gene>
<dbReference type="RefSeq" id="WP_097643428.1">
    <property type="nucleotide sequence ID" value="NZ_NQWI01000023.1"/>
</dbReference>
<dbReference type="SUPFAM" id="SSF52096">
    <property type="entry name" value="ClpP/crotonase"/>
    <property type="match status" value="1"/>
</dbReference>
<dbReference type="Gene3D" id="6.20.330.10">
    <property type="match status" value="1"/>
</dbReference>
<proteinExistence type="inferred from homology"/>
<dbReference type="GO" id="GO:0006508">
    <property type="term" value="P:proteolysis"/>
    <property type="evidence" value="ECO:0007669"/>
    <property type="project" value="UniProtKB-KW"/>
</dbReference>
<dbReference type="InterPro" id="IPR004635">
    <property type="entry name" value="Pept_S49_SppA"/>
</dbReference>
<dbReference type="EMBL" id="NQWI01000023">
    <property type="protein sequence ID" value="PDW03703.1"/>
    <property type="molecule type" value="Genomic_DNA"/>
</dbReference>
<dbReference type="InterPro" id="IPR029045">
    <property type="entry name" value="ClpP/crotonase-like_dom_sf"/>
</dbReference>
<dbReference type="Gene3D" id="3.90.226.10">
    <property type="entry name" value="2-enoyl-CoA Hydratase, Chain A, domain 1"/>
    <property type="match status" value="1"/>
</dbReference>
<dbReference type="Proteomes" id="UP000220527">
    <property type="component" value="Unassembled WGS sequence"/>
</dbReference>
<dbReference type="NCBIfam" id="TIGR00706">
    <property type="entry name" value="SppA_dom"/>
    <property type="match status" value="1"/>
</dbReference>
<keyword evidence="8" id="KW-1185">Reference proteome</keyword>
<comment type="similarity">
    <text evidence="1">Belongs to the peptidase S49 family.</text>
</comment>
<keyword evidence="2" id="KW-0645">Protease</keyword>
<keyword evidence="3" id="KW-0378">Hydrolase</keyword>